<evidence type="ECO:0000313" key="3">
    <source>
        <dbReference type="Proteomes" id="UP000218979"/>
    </source>
</evidence>
<keyword evidence="1" id="KW-0472">Membrane</keyword>
<name>A0ABX4I9H2_9LACT</name>
<proteinExistence type="predicted"/>
<keyword evidence="1" id="KW-0812">Transmembrane</keyword>
<sequence length="42" mass="4919">MFQSIFYLIRKVVNLLIGILLVALVSLLSWFKFGKKFAKNMK</sequence>
<feature type="transmembrane region" description="Helical" evidence="1">
    <location>
        <begin position="12"/>
        <end position="33"/>
    </location>
</feature>
<keyword evidence="1" id="KW-1133">Transmembrane helix</keyword>
<protein>
    <submittedName>
        <fullName evidence="2">Uncharacterized protein</fullName>
    </submittedName>
</protein>
<organism evidence="2 3">
    <name type="scientific">Pseudolactococcus chungangensis CAU 28 = DSM 22330</name>
    <dbReference type="NCBI Taxonomy" id="1122154"/>
    <lineage>
        <taxon>Bacteria</taxon>
        <taxon>Bacillati</taxon>
        <taxon>Bacillota</taxon>
        <taxon>Bacilli</taxon>
        <taxon>Lactobacillales</taxon>
        <taxon>Streptococcaceae</taxon>
        <taxon>Pseudolactococcus</taxon>
    </lineage>
</organism>
<dbReference type="Proteomes" id="UP000218979">
    <property type="component" value="Unassembled WGS sequence"/>
</dbReference>
<gene>
    <name evidence="2" type="ORF">RR45_GL000041</name>
</gene>
<reference evidence="2 3" key="1">
    <citation type="submission" date="2014-12" db="EMBL/GenBank/DDBJ databases">
        <title>Draft genome sequences of 10 type strains of Lactococcus.</title>
        <authorList>
            <person name="Sun Z."/>
            <person name="Zhong Z."/>
            <person name="Liu W."/>
            <person name="Zhang W."/>
            <person name="Zhang H."/>
        </authorList>
    </citation>
    <scope>NUCLEOTIDE SEQUENCE [LARGE SCALE GENOMIC DNA]</scope>
    <source>
        <strain evidence="2 3">DSM 22330</strain>
    </source>
</reference>
<evidence type="ECO:0000313" key="2">
    <source>
        <dbReference type="EMBL" id="PCS04722.1"/>
    </source>
</evidence>
<evidence type="ECO:0000256" key="1">
    <source>
        <dbReference type="SAM" id="Phobius"/>
    </source>
</evidence>
<keyword evidence="3" id="KW-1185">Reference proteome</keyword>
<dbReference type="EMBL" id="JXJT01000001">
    <property type="protein sequence ID" value="PCS04722.1"/>
    <property type="molecule type" value="Genomic_DNA"/>
</dbReference>
<comment type="caution">
    <text evidence="2">The sequence shown here is derived from an EMBL/GenBank/DDBJ whole genome shotgun (WGS) entry which is preliminary data.</text>
</comment>
<accession>A0ABX4I9H2</accession>